<keyword evidence="6 8" id="KW-1133">Transmembrane helix</keyword>
<organism evidence="10 11">
    <name type="scientific">Rhizobium herbae</name>
    <dbReference type="NCBI Taxonomy" id="508661"/>
    <lineage>
        <taxon>Bacteria</taxon>
        <taxon>Pseudomonadati</taxon>
        <taxon>Pseudomonadota</taxon>
        <taxon>Alphaproteobacteria</taxon>
        <taxon>Hyphomicrobiales</taxon>
        <taxon>Rhizobiaceae</taxon>
        <taxon>Rhizobium/Agrobacterium group</taxon>
        <taxon>Rhizobium</taxon>
    </lineage>
</organism>
<dbReference type="CDD" id="cd06261">
    <property type="entry name" value="TM_PBP2"/>
    <property type="match status" value="1"/>
</dbReference>
<dbReference type="EMBL" id="JAGGJV010000003">
    <property type="protein sequence ID" value="MBP1858299.1"/>
    <property type="molecule type" value="Genomic_DNA"/>
</dbReference>
<evidence type="ECO:0000256" key="7">
    <source>
        <dbReference type="ARBA" id="ARBA00023136"/>
    </source>
</evidence>
<sequence length="263" mass="28587">MADAWRMKLTGRTILVLVFGFLYLPIAVLVLLSFNDSGLPTTWSGFSLRWYVSLAGNSDILHAAWNTLVVAIFATLIATVLGTMLAIGMETRKRKSTALEALAFAPMVIPDIVLAVALLTLFSRLNVTMGLSTIVVSHVIFDLAFVCSVVRARLKNFDFSIVEASRDLGASSLTTFWRITFPVLLPAIIAGALLAFTLSVDEFIIAFFTSGAGRSSITLPMQIYSMIRFGVTPEINALATIVMGVSAAALLVSQWLNKEQMTR</sequence>
<feature type="transmembrane region" description="Helical" evidence="8">
    <location>
        <begin position="63"/>
        <end position="87"/>
    </location>
</feature>
<comment type="caution">
    <text evidence="10">The sequence shown here is derived from an EMBL/GenBank/DDBJ whole genome shotgun (WGS) entry which is preliminary data.</text>
</comment>
<dbReference type="InterPro" id="IPR000515">
    <property type="entry name" value="MetI-like"/>
</dbReference>
<keyword evidence="5 8" id="KW-0812">Transmembrane</keyword>
<feature type="transmembrane region" description="Helical" evidence="8">
    <location>
        <begin position="235"/>
        <end position="256"/>
    </location>
</feature>
<feature type="transmembrane region" description="Helical" evidence="8">
    <location>
        <begin position="175"/>
        <end position="197"/>
    </location>
</feature>
<proteinExistence type="inferred from homology"/>
<accession>A0ABS4EK27</accession>
<dbReference type="Pfam" id="PF00528">
    <property type="entry name" value="BPD_transp_1"/>
    <property type="match status" value="1"/>
</dbReference>
<dbReference type="PANTHER" id="PTHR43848:SF2">
    <property type="entry name" value="PUTRESCINE TRANSPORT SYSTEM PERMEASE PROTEIN POTI"/>
    <property type="match status" value="1"/>
</dbReference>
<name>A0ABS4EK27_9HYPH</name>
<comment type="subcellular location">
    <subcellularLocation>
        <location evidence="1 8">Cell membrane</location>
        <topology evidence="1 8">Multi-pass membrane protein</topology>
    </subcellularLocation>
</comment>
<gene>
    <name evidence="10" type="ORF">J2Z75_001807</name>
</gene>
<feature type="domain" description="ABC transmembrane type-1" evidence="9">
    <location>
        <begin position="64"/>
        <end position="253"/>
    </location>
</feature>
<dbReference type="PANTHER" id="PTHR43848">
    <property type="entry name" value="PUTRESCINE TRANSPORT SYSTEM PERMEASE PROTEIN POTI"/>
    <property type="match status" value="1"/>
</dbReference>
<evidence type="ECO:0000256" key="2">
    <source>
        <dbReference type="ARBA" id="ARBA00007069"/>
    </source>
</evidence>
<protein>
    <submittedName>
        <fullName evidence="10">Spermidine/putrescine transport system permease protein</fullName>
    </submittedName>
</protein>
<dbReference type="RefSeq" id="WP_209850737.1">
    <property type="nucleotide sequence ID" value="NZ_JAGGJV010000003.1"/>
</dbReference>
<evidence type="ECO:0000259" key="9">
    <source>
        <dbReference type="PROSITE" id="PS50928"/>
    </source>
</evidence>
<evidence type="ECO:0000256" key="4">
    <source>
        <dbReference type="ARBA" id="ARBA00022475"/>
    </source>
</evidence>
<dbReference type="SUPFAM" id="SSF161098">
    <property type="entry name" value="MetI-like"/>
    <property type="match status" value="1"/>
</dbReference>
<keyword evidence="4" id="KW-1003">Cell membrane</keyword>
<evidence type="ECO:0000313" key="10">
    <source>
        <dbReference type="EMBL" id="MBP1858299.1"/>
    </source>
</evidence>
<dbReference type="InterPro" id="IPR035906">
    <property type="entry name" value="MetI-like_sf"/>
</dbReference>
<evidence type="ECO:0000256" key="6">
    <source>
        <dbReference type="ARBA" id="ARBA00022989"/>
    </source>
</evidence>
<evidence type="ECO:0000256" key="8">
    <source>
        <dbReference type="RuleBase" id="RU363032"/>
    </source>
</evidence>
<feature type="transmembrane region" description="Helical" evidence="8">
    <location>
        <begin position="12"/>
        <end position="34"/>
    </location>
</feature>
<dbReference type="PROSITE" id="PS50928">
    <property type="entry name" value="ABC_TM1"/>
    <property type="match status" value="1"/>
</dbReference>
<keyword evidence="11" id="KW-1185">Reference proteome</keyword>
<feature type="transmembrane region" description="Helical" evidence="8">
    <location>
        <begin position="99"/>
        <end position="122"/>
    </location>
</feature>
<keyword evidence="7 8" id="KW-0472">Membrane</keyword>
<dbReference type="Gene3D" id="1.10.3720.10">
    <property type="entry name" value="MetI-like"/>
    <property type="match status" value="1"/>
</dbReference>
<feature type="transmembrane region" description="Helical" evidence="8">
    <location>
        <begin position="134"/>
        <end position="154"/>
    </location>
</feature>
<evidence type="ECO:0000313" key="11">
    <source>
        <dbReference type="Proteomes" id="UP000823786"/>
    </source>
</evidence>
<comment type="similarity">
    <text evidence="2">Belongs to the binding-protein-dependent transport system permease family. CysTW subfamily.</text>
</comment>
<keyword evidence="3 8" id="KW-0813">Transport</keyword>
<evidence type="ECO:0000256" key="1">
    <source>
        <dbReference type="ARBA" id="ARBA00004651"/>
    </source>
</evidence>
<evidence type="ECO:0000256" key="5">
    <source>
        <dbReference type="ARBA" id="ARBA00022692"/>
    </source>
</evidence>
<dbReference type="Proteomes" id="UP000823786">
    <property type="component" value="Unassembled WGS sequence"/>
</dbReference>
<reference evidence="10 11" key="1">
    <citation type="submission" date="2021-03" db="EMBL/GenBank/DDBJ databases">
        <title>Genomic Encyclopedia of Type Strains, Phase IV (KMG-IV): sequencing the most valuable type-strain genomes for metagenomic binning, comparative biology and taxonomic classification.</title>
        <authorList>
            <person name="Goeker M."/>
        </authorList>
    </citation>
    <scope>NUCLEOTIDE SEQUENCE [LARGE SCALE GENOMIC DNA]</scope>
    <source>
        <strain evidence="10 11">DSM 26427</strain>
    </source>
</reference>
<evidence type="ECO:0000256" key="3">
    <source>
        <dbReference type="ARBA" id="ARBA00022448"/>
    </source>
</evidence>
<dbReference type="InterPro" id="IPR051789">
    <property type="entry name" value="Bact_Polyamine_Transport"/>
</dbReference>